<reference evidence="8 9" key="1">
    <citation type="journal article" date="2018" name="Mol. Biol. Evol.">
        <title>Broad Genomic Sampling Reveals a Smut Pathogenic Ancestry of the Fungal Clade Ustilaginomycotina.</title>
        <authorList>
            <person name="Kijpornyongpan T."/>
            <person name="Mondo S.J."/>
            <person name="Barry K."/>
            <person name="Sandor L."/>
            <person name="Lee J."/>
            <person name="Lipzen A."/>
            <person name="Pangilinan J."/>
            <person name="LaButti K."/>
            <person name="Hainaut M."/>
            <person name="Henrissat B."/>
            <person name="Grigoriev I.V."/>
            <person name="Spatafora J.W."/>
            <person name="Aime M.C."/>
        </authorList>
    </citation>
    <scope>NUCLEOTIDE SEQUENCE [LARGE SCALE GENOMIC DNA]</scope>
    <source>
        <strain evidence="8 9">MCA 3882</strain>
    </source>
</reference>
<evidence type="ECO:0000256" key="5">
    <source>
        <dbReference type="ARBA" id="ARBA00023242"/>
    </source>
</evidence>
<dbReference type="PANTHER" id="PTHR23270">
    <property type="entry name" value="PROGRAMMED CELL DEATH PROTEIN 11 PRE-RRNA PROCESSING PROTEIN RRP5"/>
    <property type="match status" value="1"/>
</dbReference>
<feature type="domain" description="S1 motif" evidence="7">
    <location>
        <begin position="928"/>
        <end position="998"/>
    </location>
</feature>
<dbReference type="InterPro" id="IPR057302">
    <property type="entry name" value="Rrp5_S1"/>
</dbReference>
<feature type="compositionally biased region" description="Polar residues" evidence="6">
    <location>
        <begin position="29"/>
        <end position="38"/>
    </location>
</feature>
<dbReference type="SMART" id="SM00316">
    <property type="entry name" value="S1"/>
    <property type="match status" value="10"/>
</dbReference>
<feature type="compositionally biased region" description="Acidic residues" evidence="6">
    <location>
        <begin position="1154"/>
        <end position="1203"/>
    </location>
</feature>
<dbReference type="InterPro" id="IPR003029">
    <property type="entry name" value="S1_domain"/>
</dbReference>
<feature type="compositionally biased region" description="Acidic residues" evidence="6">
    <location>
        <begin position="1292"/>
        <end position="1305"/>
    </location>
</feature>
<dbReference type="STRING" id="1280837.A0A316V4W0"/>
<dbReference type="FunCoup" id="A0A316V4W0">
    <property type="interactions" value="531"/>
</dbReference>
<dbReference type="InterPro" id="IPR012340">
    <property type="entry name" value="NA-bd_OB-fold"/>
</dbReference>
<dbReference type="Pfam" id="PF23231">
    <property type="entry name" value="HAT_Syf1_CNRKL1_C"/>
    <property type="match status" value="1"/>
</dbReference>
<gene>
    <name evidence="8" type="ORF">FA14DRAFT_84513</name>
</gene>
<evidence type="ECO:0000256" key="1">
    <source>
        <dbReference type="ARBA" id="ARBA00004604"/>
    </source>
</evidence>
<feature type="compositionally biased region" description="Acidic residues" evidence="6">
    <location>
        <begin position="1103"/>
        <end position="1120"/>
    </location>
</feature>
<dbReference type="InterPro" id="IPR011990">
    <property type="entry name" value="TPR-like_helical_dom_sf"/>
</dbReference>
<dbReference type="Proteomes" id="UP000245771">
    <property type="component" value="Unassembled WGS sequence"/>
</dbReference>
<dbReference type="PANTHER" id="PTHR23270:SF10">
    <property type="entry name" value="PROTEIN RRP5 HOMOLOG"/>
    <property type="match status" value="1"/>
</dbReference>
<dbReference type="InterPro" id="IPR003107">
    <property type="entry name" value="HAT"/>
</dbReference>
<feature type="region of interest" description="Disordered" evidence="6">
    <location>
        <begin position="194"/>
        <end position="220"/>
    </location>
</feature>
<dbReference type="InterPro" id="IPR045209">
    <property type="entry name" value="Rrp5"/>
</dbReference>
<dbReference type="FunFam" id="2.40.50.140:FF:000155">
    <property type="entry name" value="rRNA biogenesis protein RRP5"/>
    <property type="match status" value="1"/>
</dbReference>
<dbReference type="InterPro" id="IPR048059">
    <property type="entry name" value="Rrp5_S1_rpt_hs1_sc1"/>
</dbReference>
<comment type="subunit">
    <text evidence="2">Associated with the spliceosome.</text>
</comment>
<name>A0A316V4W0_9BASI</name>
<feature type="domain" description="S1 motif" evidence="7">
    <location>
        <begin position="642"/>
        <end position="720"/>
    </location>
</feature>
<dbReference type="PROSITE" id="PS50126">
    <property type="entry name" value="S1"/>
    <property type="match status" value="4"/>
</dbReference>
<feature type="domain" description="S1 motif" evidence="7">
    <location>
        <begin position="1025"/>
        <end position="1096"/>
    </location>
</feature>
<feature type="compositionally biased region" description="Acidic residues" evidence="6">
    <location>
        <begin position="1606"/>
        <end position="1620"/>
    </location>
</feature>
<evidence type="ECO:0000313" key="8">
    <source>
        <dbReference type="EMBL" id="PWN32058.1"/>
    </source>
</evidence>
<dbReference type="Gene3D" id="2.40.50.140">
    <property type="entry name" value="Nucleic acid-binding proteins"/>
    <property type="match status" value="6"/>
</dbReference>
<proteinExistence type="predicted"/>
<keyword evidence="5" id="KW-0539">Nucleus</keyword>
<dbReference type="FunFam" id="1.25.40.10:FF:000727">
    <property type="entry name" value="Chromosome 1, whole genome shotgun sequence"/>
    <property type="match status" value="1"/>
</dbReference>
<dbReference type="SMART" id="SM00386">
    <property type="entry name" value="HAT"/>
    <property type="match status" value="5"/>
</dbReference>
<dbReference type="SUPFAM" id="SSF50249">
    <property type="entry name" value="Nucleic acid-binding proteins"/>
    <property type="match status" value="5"/>
</dbReference>
<feature type="compositionally biased region" description="Basic and acidic residues" evidence="6">
    <location>
        <begin position="1594"/>
        <end position="1605"/>
    </location>
</feature>
<accession>A0A316V4W0</accession>
<dbReference type="SUPFAM" id="SSF48452">
    <property type="entry name" value="TPR-like"/>
    <property type="match status" value="1"/>
</dbReference>
<keyword evidence="9" id="KW-1185">Reference proteome</keyword>
<feature type="domain" description="S1 motif" evidence="7">
    <location>
        <begin position="553"/>
        <end position="622"/>
    </location>
</feature>
<feature type="compositionally biased region" description="Acidic residues" evidence="6">
    <location>
        <begin position="195"/>
        <end position="212"/>
    </location>
</feature>
<dbReference type="GO" id="GO:0003723">
    <property type="term" value="F:RNA binding"/>
    <property type="evidence" value="ECO:0007669"/>
    <property type="project" value="TreeGrafter"/>
</dbReference>
<dbReference type="CDD" id="cd05693">
    <property type="entry name" value="S1_Rrp5_repeat_hs1_sc1"/>
    <property type="match status" value="1"/>
</dbReference>
<organism evidence="8 9">
    <name type="scientific">Meira miltonrushii</name>
    <dbReference type="NCBI Taxonomy" id="1280837"/>
    <lineage>
        <taxon>Eukaryota</taxon>
        <taxon>Fungi</taxon>
        <taxon>Dikarya</taxon>
        <taxon>Basidiomycota</taxon>
        <taxon>Ustilaginomycotina</taxon>
        <taxon>Exobasidiomycetes</taxon>
        <taxon>Exobasidiales</taxon>
        <taxon>Brachybasidiaceae</taxon>
        <taxon>Meira</taxon>
    </lineage>
</organism>
<sequence length="1620" mass="178460">MPGLKRNGGNGSGTSGQNNKRPRHDESVKSTTPSTSVLRSEEIDFPRGGGSKLTQFEHKQALREVDQEAREKRAAKKALQTSTPTADDELFKDRKIEQKRKANREKKNAERKKRTVDTTKKSKGKTDDTETTAEEKLARVELLNYKRLTVGTRLLCSVLAVHPLAIVVSLPDQLLGHIPITNISETFTQRLEGMADSDEEDDEDESDDDEEKDVSKKSGVPELRDMFSVGQWIHASVAALQAPGTTKQTRGREGGEYEQESQRVELTLDPTVVNEGVSVSDLSTGFTLPLSVKSKEDHGYLMNTGIEGVSAFISFKDAGKKVLEEGQVVQAFVSALADNQRSFSATINNPKYTSTAITVPPSARALLPGNLLQVLVTATSNQGINVKAFGMFDATISSLHMEHDEDYQVGQKIKARILWEQGPELDDVRDDVASRKIAMSAAPSVLSLSSRSTIPEKYPIGARVQATVLSTIEDWGLMCVIKGEDETKAFTHISACSDDHVVSLPATTGRFKIGTSHAARVVGHSLTDEIVRLSFQQSILDRAFMRVSEVMVGEAIKATIRVVNPKAIVLNINGSVDGVVFPAHFAEVPLKKPEKKYKVGQSVSARVLKVDPEQNRIVLTLKRTLVQSTLSTVANMQDARVGVITHGTIGRIIEGNVGPSALLVDLFGQIRAYVPINEALENSSKMSAESIRSSFFVGQCVKVRLTRVDYESGRVSGSIRQASESYLKRLNVDVVNVGDSVDGKLAAVHQDVVVLELQPSNVRALLGLNTLAKMRSLDVESLRQQLTEGELINDLKVLDKKADRGIVIVGSQNSLPSVQDADLSVGKVVTARVYGRDGNAALLNVGKNVRCRLHAVDRADDYGSSDQNADTLLPAKDETIQVKLLNLKGITNKRAEVSTRPSVLQGDGDSSADIRDPIINKANELQVGQKVRGFVKSAVEKAGVFVDVGRNVTARVKISELSDSFIADWKNHFKTGQLVEGTITDVDSASNKVEMSLKSKAGVTKTKKESAKSVDATMLASLEVGQKIKGFVRALAEFGVFVQIEGTTLSGLAHKTQLSDDADPDQAVKAFSVGDKVKAVILKLDAEKKKLSFGLKPSLFSSEDFEESEDEEDEEEDGDGSEAGSSDVEMDADALLQDDSDNEDMLEIDHGSDSDAEEDDDSEEDSEVDIDDLEADLESGDEDEAMEENDEESDDDDHIDIDAEIQALAKEDGDQWLDFDPNKISDDEDSSDDDDEDEEEDSDEEAIDLEEDETAVEASKKTNQKKSAVAPALHLSGGFSWSADGIKNGNEDSSDNSDSSDDENEDSNKRSRKRGKKAMQEDLTADLATKMPESAQDFERLLLGSPNSSFLWIQFVSFQVQLGDVEKAREIAKRALQTIHFREEQEKFNVWLALLNLENTYGSAETLESTFKEACQYNEPKAVHLRLADILEQSGKLEAAQDHWKRTAKKFGLSSKVWQGYHRFLLRNGAQGSHSDDSRAVVSRSMQSLDKRKHVKTILAYALDEFRIGDSERGRTIFEGLVDSYPKRLDIWWQYIDQETKGQNTSQVRDLFERILALKLSSKKIKSVLKKWLEFEKRHGDQAGQQAVLAHARRIVEEQKKKSENNDEEDEEMNSDEEED</sequence>
<evidence type="ECO:0000313" key="9">
    <source>
        <dbReference type="Proteomes" id="UP000245771"/>
    </source>
</evidence>
<feature type="compositionally biased region" description="Gly residues" evidence="6">
    <location>
        <begin position="1"/>
        <end position="14"/>
    </location>
</feature>
<evidence type="ECO:0000259" key="7">
    <source>
        <dbReference type="PROSITE" id="PS50126"/>
    </source>
</evidence>
<dbReference type="InterPro" id="IPR055430">
    <property type="entry name" value="HAT_Syf1_CNRKL1_C"/>
</dbReference>
<evidence type="ECO:0000256" key="4">
    <source>
        <dbReference type="ARBA" id="ARBA00022737"/>
    </source>
</evidence>
<dbReference type="GO" id="GO:0032040">
    <property type="term" value="C:small-subunit processome"/>
    <property type="evidence" value="ECO:0007669"/>
    <property type="project" value="TreeGrafter"/>
</dbReference>
<evidence type="ECO:0000256" key="3">
    <source>
        <dbReference type="ARBA" id="ARBA00022552"/>
    </source>
</evidence>
<feature type="compositionally biased region" description="Basic and acidic residues" evidence="6">
    <location>
        <begin position="250"/>
        <end position="262"/>
    </location>
</feature>
<feature type="region of interest" description="Disordered" evidence="6">
    <location>
        <begin position="243"/>
        <end position="262"/>
    </location>
</feature>
<evidence type="ECO:0000256" key="2">
    <source>
        <dbReference type="ARBA" id="ARBA00011524"/>
    </source>
</evidence>
<feature type="compositionally biased region" description="Basic and acidic residues" evidence="6">
    <location>
        <begin position="55"/>
        <end position="72"/>
    </location>
</feature>
<dbReference type="Pfam" id="PF00575">
    <property type="entry name" value="S1"/>
    <property type="match status" value="2"/>
</dbReference>
<dbReference type="GO" id="GO:0006364">
    <property type="term" value="P:rRNA processing"/>
    <property type="evidence" value="ECO:0007669"/>
    <property type="project" value="UniProtKB-KW"/>
</dbReference>
<dbReference type="InParanoid" id="A0A316V4W0"/>
<feature type="compositionally biased region" description="Basic and acidic residues" evidence="6">
    <location>
        <begin position="115"/>
        <end position="133"/>
    </location>
</feature>
<dbReference type="GeneID" id="37024760"/>
<keyword evidence="4" id="KW-0677">Repeat</keyword>
<feature type="compositionally biased region" description="Basic and acidic residues" evidence="6">
    <location>
        <begin position="89"/>
        <end position="108"/>
    </location>
</feature>
<dbReference type="Gene3D" id="1.25.40.10">
    <property type="entry name" value="Tetratricopeptide repeat domain"/>
    <property type="match status" value="2"/>
</dbReference>
<dbReference type="EMBL" id="KZ819606">
    <property type="protein sequence ID" value="PWN32058.1"/>
    <property type="molecule type" value="Genomic_DNA"/>
</dbReference>
<comment type="subcellular location">
    <subcellularLocation>
        <location evidence="1">Nucleus</location>
        <location evidence="1">Nucleolus</location>
    </subcellularLocation>
</comment>
<dbReference type="FunFam" id="2.40.50.140:FF:000103">
    <property type="entry name" value="protein RRP5 homolog"/>
    <property type="match status" value="2"/>
</dbReference>
<dbReference type="OrthoDB" id="412781at2759"/>
<feature type="region of interest" description="Disordered" evidence="6">
    <location>
        <begin position="1101"/>
        <end position="1320"/>
    </location>
</feature>
<evidence type="ECO:0000256" key="6">
    <source>
        <dbReference type="SAM" id="MobiDB-lite"/>
    </source>
</evidence>
<dbReference type="CDD" id="cd05697">
    <property type="entry name" value="S1_Rrp5_repeat_hs5"/>
    <property type="match status" value="1"/>
</dbReference>
<feature type="region of interest" description="Disordered" evidence="6">
    <location>
        <begin position="1594"/>
        <end position="1620"/>
    </location>
</feature>
<feature type="region of interest" description="Disordered" evidence="6">
    <location>
        <begin position="1"/>
        <end position="133"/>
    </location>
</feature>
<feature type="compositionally biased region" description="Acidic residues" evidence="6">
    <location>
        <begin position="1128"/>
        <end position="1146"/>
    </location>
</feature>
<feature type="compositionally biased region" description="Acidic residues" evidence="6">
    <location>
        <begin position="1226"/>
        <end position="1255"/>
    </location>
</feature>
<keyword evidence="3" id="KW-0698">rRNA processing</keyword>
<dbReference type="RefSeq" id="XP_025352360.1">
    <property type="nucleotide sequence ID" value="XM_025502979.1"/>
</dbReference>
<dbReference type="Pfam" id="PF23459">
    <property type="entry name" value="S1_RRP5"/>
    <property type="match status" value="1"/>
</dbReference>
<protein>
    <recommendedName>
        <fullName evidence="7">S1 motif domain-containing protein</fullName>
    </recommendedName>
</protein>